<gene>
    <name evidence="2" type="ORF">H9636_10725</name>
</gene>
<evidence type="ECO:0000313" key="2">
    <source>
        <dbReference type="EMBL" id="MBD8027127.1"/>
    </source>
</evidence>
<comment type="caution">
    <text evidence="2">The sequence shown here is derived from an EMBL/GenBank/DDBJ whole genome shotgun (WGS) entry which is preliminary data.</text>
</comment>
<protein>
    <submittedName>
        <fullName evidence="2">Uncharacterized protein</fullName>
    </submittedName>
</protein>
<keyword evidence="1" id="KW-0812">Transmembrane</keyword>
<feature type="transmembrane region" description="Helical" evidence="1">
    <location>
        <begin position="29"/>
        <end position="46"/>
    </location>
</feature>
<reference evidence="2 3" key="1">
    <citation type="submission" date="2020-08" db="EMBL/GenBank/DDBJ databases">
        <title>A Genomic Blueprint of the Chicken Gut Microbiome.</title>
        <authorList>
            <person name="Gilroy R."/>
            <person name="Ravi A."/>
            <person name="Getino M."/>
            <person name="Pursley I."/>
            <person name="Horton D.L."/>
            <person name="Alikhan N.-F."/>
            <person name="Baker D."/>
            <person name="Gharbi K."/>
            <person name="Hall N."/>
            <person name="Watson M."/>
            <person name="Adriaenssens E.M."/>
            <person name="Foster-Nyarko E."/>
            <person name="Jarju S."/>
            <person name="Secka A."/>
            <person name="Antonio M."/>
            <person name="Oren A."/>
            <person name="Chaudhuri R."/>
            <person name="La Ragione R.M."/>
            <person name="Hildebrand F."/>
            <person name="Pallen M.J."/>
        </authorList>
    </citation>
    <scope>NUCLEOTIDE SEQUENCE [LARGE SCALE GENOMIC DNA]</scope>
    <source>
        <strain evidence="2 3">Re31</strain>
    </source>
</reference>
<proteinExistence type="predicted"/>
<name>A0ABR8XD21_9BACL</name>
<dbReference type="PROSITE" id="PS51257">
    <property type="entry name" value="PROKAR_LIPOPROTEIN"/>
    <property type="match status" value="1"/>
</dbReference>
<accession>A0ABR8XD21</accession>
<evidence type="ECO:0000313" key="3">
    <source>
        <dbReference type="Proteomes" id="UP000640930"/>
    </source>
</evidence>
<feature type="transmembrane region" description="Helical" evidence="1">
    <location>
        <begin position="136"/>
        <end position="156"/>
    </location>
</feature>
<dbReference type="Proteomes" id="UP000640930">
    <property type="component" value="Unassembled WGS sequence"/>
</dbReference>
<keyword evidence="1" id="KW-1133">Transmembrane helix</keyword>
<keyword evidence="1" id="KW-0472">Membrane</keyword>
<dbReference type="RefSeq" id="WP_191707604.1">
    <property type="nucleotide sequence ID" value="NZ_JACSQA010000015.1"/>
</dbReference>
<dbReference type="EMBL" id="JACSQA010000015">
    <property type="protein sequence ID" value="MBD8027127.1"/>
    <property type="molecule type" value="Genomic_DNA"/>
</dbReference>
<keyword evidence="3" id="KW-1185">Reference proteome</keyword>
<feature type="transmembrane region" description="Helical" evidence="1">
    <location>
        <begin position="66"/>
        <end position="84"/>
    </location>
</feature>
<sequence length="290" mass="34273">MRKFCGIIIIIFSLVLALSCAIYMHEDVIFANFMLWLISVPLYIMGQIIRTSKSEFKYRGKRWLSIYIFCFFILPLLIYLHVFYNDFKESTFVDEHYIIFESASSSLGDLSIGVFVILIFLFAGRFLNPELKRKRLLNVTIIGTILFLIGFNYFMFSDYRGIHEEKGLISSDWKGKKHILSFEEIESVYVKPYVHYASLSNTADETRFVWKVIFQPIQQNDDVAYYFPMMSESNMEQTIAIQKIAMENDIPFIVEEMDQKTLKWYEIDLELEGLENERYDELFQVDQTAK</sequence>
<feature type="transmembrane region" description="Helical" evidence="1">
    <location>
        <begin position="104"/>
        <end position="124"/>
    </location>
</feature>
<evidence type="ECO:0000256" key="1">
    <source>
        <dbReference type="SAM" id="Phobius"/>
    </source>
</evidence>
<organism evidence="2 3">
    <name type="scientific">Ureibacillus galli</name>
    <dbReference type="NCBI Taxonomy" id="2762222"/>
    <lineage>
        <taxon>Bacteria</taxon>
        <taxon>Bacillati</taxon>
        <taxon>Bacillota</taxon>
        <taxon>Bacilli</taxon>
        <taxon>Bacillales</taxon>
        <taxon>Caryophanaceae</taxon>
        <taxon>Ureibacillus</taxon>
    </lineage>
</organism>